<reference evidence="2" key="2">
    <citation type="journal article" date="2015" name="Fish Shellfish Immunol.">
        <title>Early steps in the European eel (Anguilla anguilla)-Vibrio vulnificus interaction in the gills: Role of the RtxA13 toxin.</title>
        <authorList>
            <person name="Callol A."/>
            <person name="Pajuelo D."/>
            <person name="Ebbesson L."/>
            <person name="Teles M."/>
            <person name="MacKenzie S."/>
            <person name="Amaro C."/>
        </authorList>
    </citation>
    <scope>NUCLEOTIDE SEQUENCE</scope>
</reference>
<reference evidence="2" key="1">
    <citation type="submission" date="2014-11" db="EMBL/GenBank/DDBJ databases">
        <authorList>
            <person name="Amaro Gonzalez C."/>
        </authorList>
    </citation>
    <scope>NUCLEOTIDE SEQUENCE</scope>
</reference>
<name>A0A0E9PLF6_ANGAN</name>
<organism evidence="2">
    <name type="scientific">Anguilla anguilla</name>
    <name type="common">European freshwater eel</name>
    <name type="synonym">Muraena anguilla</name>
    <dbReference type="NCBI Taxonomy" id="7936"/>
    <lineage>
        <taxon>Eukaryota</taxon>
        <taxon>Metazoa</taxon>
        <taxon>Chordata</taxon>
        <taxon>Craniata</taxon>
        <taxon>Vertebrata</taxon>
        <taxon>Euteleostomi</taxon>
        <taxon>Actinopterygii</taxon>
        <taxon>Neopterygii</taxon>
        <taxon>Teleostei</taxon>
        <taxon>Anguilliformes</taxon>
        <taxon>Anguillidae</taxon>
        <taxon>Anguilla</taxon>
    </lineage>
</organism>
<proteinExistence type="predicted"/>
<protein>
    <submittedName>
        <fullName evidence="2">Uncharacterized protein</fullName>
    </submittedName>
</protein>
<evidence type="ECO:0000256" key="1">
    <source>
        <dbReference type="SAM" id="Phobius"/>
    </source>
</evidence>
<dbReference type="AlphaFoldDB" id="A0A0E9PLF6"/>
<keyword evidence="1" id="KW-0812">Transmembrane</keyword>
<keyword evidence="1" id="KW-1133">Transmembrane helix</keyword>
<dbReference type="EMBL" id="GBXM01103667">
    <property type="protein sequence ID" value="JAH04910.1"/>
    <property type="molecule type" value="Transcribed_RNA"/>
</dbReference>
<accession>A0A0E9PLF6</accession>
<feature type="transmembrane region" description="Helical" evidence="1">
    <location>
        <begin position="12"/>
        <end position="30"/>
    </location>
</feature>
<sequence>MVLPSKVIQSRIFFMLYLLLNLLSMLLATCTRIKW</sequence>
<evidence type="ECO:0000313" key="2">
    <source>
        <dbReference type="EMBL" id="JAH04910.1"/>
    </source>
</evidence>
<keyword evidence="1" id="KW-0472">Membrane</keyword>